<evidence type="ECO:0000256" key="1">
    <source>
        <dbReference type="SAM" id="SignalP"/>
    </source>
</evidence>
<sequence>MAASRMALPLLAAAVFPCSSLLFDANAEPSVASIPLRHLYVAGTMGTGLEFFQHVMRECVETRVCEMRESSFYTSMVYQSDDEEALKKVWAHNRPKNGGLVPVNLLSPSERFTDELFLHPFSGEGLRGNVDPNLSLYEKVARSLGDSFKVMVLTRSNEHDLLSYVMRTRKLSAEEAEEEEAANIRKLSDQVRTLPKGSFRCQRYEDLIAYGPHMYLMLNKQSWEGNDSVEEAHRASAFANQGCKKPNSKKCLEAPKLRKALDELEGLCHPQDVGTRGVALHELQESALHELPRSDATYASKVRWMLE</sequence>
<organism evidence="2">
    <name type="scientific">Alexandrium catenella</name>
    <name type="common">Red tide dinoflagellate</name>
    <name type="synonym">Gonyaulax catenella</name>
    <dbReference type="NCBI Taxonomy" id="2925"/>
    <lineage>
        <taxon>Eukaryota</taxon>
        <taxon>Sar</taxon>
        <taxon>Alveolata</taxon>
        <taxon>Dinophyceae</taxon>
        <taxon>Gonyaulacales</taxon>
        <taxon>Pyrocystaceae</taxon>
        <taxon>Alexandrium</taxon>
    </lineage>
</organism>
<proteinExistence type="predicted"/>
<accession>A0A7S1M3K0</accession>
<evidence type="ECO:0000313" key="2">
    <source>
        <dbReference type="EMBL" id="CAD9121005.1"/>
    </source>
</evidence>
<name>A0A7S1M3K0_ALECA</name>
<dbReference type="EMBL" id="HBGE01028720">
    <property type="protein sequence ID" value="CAD9121005.1"/>
    <property type="molecule type" value="Transcribed_RNA"/>
</dbReference>
<keyword evidence="1" id="KW-0732">Signal</keyword>
<protein>
    <submittedName>
        <fullName evidence="2">Uncharacterized protein</fullName>
    </submittedName>
</protein>
<dbReference type="AlphaFoldDB" id="A0A7S1M3K0"/>
<feature type="chain" id="PRO_5031445323" evidence="1">
    <location>
        <begin position="28"/>
        <end position="307"/>
    </location>
</feature>
<gene>
    <name evidence="2" type="ORF">ACAT0790_LOCUS17263</name>
</gene>
<reference evidence="2" key="1">
    <citation type="submission" date="2021-01" db="EMBL/GenBank/DDBJ databases">
        <authorList>
            <person name="Corre E."/>
            <person name="Pelletier E."/>
            <person name="Niang G."/>
            <person name="Scheremetjew M."/>
            <person name="Finn R."/>
            <person name="Kale V."/>
            <person name="Holt S."/>
            <person name="Cochrane G."/>
            <person name="Meng A."/>
            <person name="Brown T."/>
            <person name="Cohen L."/>
        </authorList>
    </citation>
    <scope>NUCLEOTIDE SEQUENCE</scope>
    <source>
        <strain evidence="2">OF101</strain>
    </source>
</reference>
<feature type="signal peptide" evidence="1">
    <location>
        <begin position="1"/>
        <end position="27"/>
    </location>
</feature>